<proteinExistence type="predicted"/>
<dbReference type="Proteomes" id="UP000076761">
    <property type="component" value="Unassembled WGS sequence"/>
</dbReference>
<dbReference type="EMBL" id="KV425625">
    <property type="protein sequence ID" value="KZT20128.1"/>
    <property type="molecule type" value="Genomic_DNA"/>
</dbReference>
<sequence length="420" mass="49261">MFLHVFRGRGYRDWTGASLAVARTTGKGEWLARQLREWTHDFIQSEKKLPTHLYGKFKSSILEHEDLAQEIHLHLQGKGKYICAAHIVQYLETPEMRERLNLKKPISERTAQRWIHNMGYRWKKEPKGQYKDGHERQDVVDYRQNVFLPRWLKLEARTRIWNTDGSEADESATRETRRARWIVIWHHDESIFYANDRRHLRWVNNDESAKPYVKGEGASVMFADFVSPDYGWLRSEDGMEEARVTWKPGKNRDGYFTTADVLEQATKAMDILNKHYPDEEHIFVYDNATTHLTRRPDALSACKMPMNPPKKNFLCEIKNGNTSTFVPMQDGQFPDGTPQSFYDKDGWFKGVQTIIKERIDKGAKIPDPRNRRILAQCKNFKCPPGRKDCCCRRILYSEPDFVSQSLPKHGCKARTTYPYV</sequence>
<dbReference type="InterPro" id="IPR036397">
    <property type="entry name" value="RNaseH_sf"/>
</dbReference>
<dbReference type="InParanoid" id="A0A165NUJ3"/>
<keyword evidence="2" id="KW-1185">Reference proteome</keyword>
<name>A0A165NUJ3_9AGAM</name>
<organism evidence="1 2">
    <name type="scientific">Neolentinus lepideus HHB14362 ss-1</name>
    <dbReference type="NCBI Taxonomy" id="1314782"/>
    <lineage>
        <taxon>Eukaryota</taxon>
        <taxon>Fungi</taxon>
        <taxon>Dikarya</taxon>
        <taxon>Basidiomycota</taxon>
        <taxon>Agaricomycotina</taxon>
        <taxon>Agaricomycetes</taxon>
        <taxon>Gloeophyllales</taxon>
        <taxon>Gloeophyllaceae</taxon>
        <taxon>Neolentinus</taxon>
    </lineage>
</organism>
<reference evidence="1 2" key="1">
    <citation type="journal article" date="2016" name="Mol. Biol. Evol.">
        <title>Comparative Genomics of Early-Diverging Mushroom-Forming Fungi Provides Insights into the Origins of Lignocellulose Decay Capabilities.</title>
        <authorList>
            <person name="Nagy L.G."/>
            <person name="Riley R."/>
            <person name="Tritt A."/>
            <person name="Adam C."/>
            <person name="Daum C."/>
            <person name="Floudas D."/>
            <person name="Sun H."/>
            <person name="Yadav J.S."/>
            <person name="Pangilinan J."/>
            <person name="Larsson K.H."/>
            <person name="Matsuura K."/>
            <person name="Barry K."/>
            <person name="Labutti K."/>
            <person name="Kuo R."/>
            <person name="Ohm R.A."/>
            <person name="Bhattacharya S.S."/>
            <person name="Shirouzu T."/>
            <person name="Yoshinaga Y."/>
            <person name="Martin F.M."/>
            <person name="Grigoriev I.V."/>
            <person name="Hibbett D.S."/>
        </authorList>
    </citation>
    <scope>NUCLEOTIDE SEQUENCE [LARGE SCALE GENOMIC DNA]</scope>
    <source>
        <strain evidence="1 2">HHB14362 ss-1</strain>
    </source>
</reference>
<dbReference type="OrthoDB" id="6511194at2759"/>
<evidence type="ECO:0000313" key="2">
    <source>
        <dbReference type="Proteomes" id="UP000076761"/>
    </source>
</evidence>
<dbReference type="GO" id="GO:0003676">
    <property type="term" value="F:nucleic acid binding"/>
    <property type="evidence" value="ECO:0007669"/>
    <property type="project" value="InterPro"/>
</dbReference>
<accession>A0A165NUJ3</accession>
<dbReference type="AlphaFoldDB" id="A0A165NUJ3"/>
<dbReference type="PANTHER" id="PTHR35871">
    <property type="entry name" value="EXPRESSED PROTEIN"/>
    <property type="match status" value="1"/>
</dbReference>
<protein>
    <submittedName>
        <fullName evidence="1">Uncharacterized protein</fullName>
    </submittedName>
</protein>
<dbReference type="Gene3D" id="3.30.420.10">
    <property type="entry name" value="Ribonuclease H-like superfamily/Ribonuclease H"/>
    <property type="match status" value="1"/>
</dbReference>
<gene>
    <name evidence="1" type="ORF">NEOLEDRAFT_1076194</name>
</gene>
<dbReference type="PANTHER" id="PTHR35871:SF1">
    <property type="entry name" value="CXC1-LIKE CYSTEINE CLUSTER ASSOCIATED WITH KDZ TRANSPOSASES DOMAIN-CONTAINING PROTEIN"/>
    <property type="match status" value="1"/>
</dbReference>
<evidence type="ECO:0000313" key="1">
    <source>
        <dbReference type="EMBL" id="KZT20128.1"/>
    </source>
</evidence>